<dbReference type="PANTHER" id="PTHR43685:SF2">
    <property type="entry name" value="GLYCOSYLTRANSFERASE 2-LIKE DOMAIN-CONTAINING PROTEIN"/>
    <property type="match status" value="1"/>
</dbReference>
<protein>
    <submittedName>
        <fullName evidence="2">Glycosyltransferase family 2 protein</fullName>
    </submittedName>
</protein>
<keyword evidence="2" id="KW-0808">Transferase</keyword>
<dbReference type="PANTHER" id="PTHR43685">
    <property type="entry name" value="GLYCOSYLTRANSFERASE"/>
    <property type="match status" value="1"/>
</dbReference>
<dbReference type="InterPro" id="IPR029044">
    <property type="entry name" value="Nucleotide-diphossugar_trans"/>
</dbReference>
<evidence type="ECO:0000259" key="1">
    <source>
        <dbReference type="Pfam" id="PF00535"/>
    </source>
</evidence>
<feature type="domain" description="Glycosyltransferase 2-like" evidence="1">
    <location>
        <begin position="21"/>
        <end position="128"/>
    </location>
</feature>
<accession>A0A502FJK1</accession>
<dbReference type="EMBL" id="RCZP01000027">
    <property type="protein sequence ID" value="TPG49581.1"/>
    <property type="molecule type" value="Genomic_DNA"/>
</dbReference>
<evidence type="ECO:0000313" key="3">
    <source>
        <dbReference type="Proteomes" id="UP000317078"/>
    </source>
</evidence>
<name>A0A502FJK1_9PROT</name>
<dbReference type="Pfam" id="PF00535">
    <property type="entry name" value="Glycos_transf_2"/>
    <property type="match status" value="1"/>
</dbReference>
<reference evidence="2 3" key="1">
    <citation type="journal article" date="2019" name="Environ. Microbiol.">
        <title>Species interactions and distinct microbial communities in high Arctic permafrost affected cryosols are associated with the CH4 and CO2 gas fluxes.</title>
        <authorList>
            <person name="Altshuler I."/>
            <person name="Hamel J."/>
            <person name="Turney S."/>
            <person name="Magnuson E."/>
            <person name="Levesque R."/>
            <person name="Greer C."/>
            <person name="Whyte L.G."/>
        </authorList>
    </citation>
    <scope>NUCLEOTIDE SEQUENCE [LARGE SCALE GENOMIC DNA]</scope>
    <source>
        <strain evidence="2 3">S9.3B</strain>
    </source>
</reference>
<dbReference type="OrthoDB" id="7296636at2"/>
<dbReference type="RefSeq" id="WP_140885631.1">
    <property type="nucleotide sequence ID" value="NZ_RCZP01000027.1"/>
</dbReference>
<gene>
    <name evidence="2" type="ORF">EAH89_20630</name>
</gene>
<dbReference type="InterPro" id="IPR001173">
    <property type="entry name" value="Glyco_trans_2-like"/>
</dbReference>
<dbReference type="AlphaFoldDB" id="A0A502FJK1"/>
<proteinExistence type="predicted"/>
<dbReference type="CDD" id="cd00761">
    <property type="entry name" value="Glyco_tranf_GTA_type"/>
    <property type="match status" value="1"/>
</dbReference>
<organism evidence="2 3">
    <name type="scientific">Muricoccus nepalensis</name>
    <dbReference type="NCBI Taxonomy" id="1854500"/>
    <lineage>
        <taxon>Bacteria</taxon>
        <taxon>Pseudomonadati</taxon>
        <taxon>Pseudomonadota</taxon>
        <taxon>Alphaproteobacteria</taxon>
        <taxon>Acetobacterales</taxon>
        <taxon>Roseomonadaceae</taxon>
        <taxon>Muricoccus</taxon>
    </lineage>
</organism>
<dbReference type="InterPro" id="IPR050834">
    <property type="entry name" value="Glycosyltransf_2"/>
</dbReference>
<dbReference type="Proteomes" id="UP000317078">
    <property type="component" value="Unassembled WGS sequence"/>
</dbReference>
<dbReference type="SUPFAM" id="SSF53448">
    <property type="entry name" value="Nucleotide-diphospho-sugar transferases"/>
    <property type="match status" value="1"/>
</dbReference>
<dbReference type="Gene3D" id="3.90.550.10">
    <property type="entry name" value="Spore Coat Polysaccharide Biosynthesis Protein SpsA, Chain A"/>
    <property type="match status" value="1"/>
</dbReference>
<evidence type="ECO:0000313" key="2">
    <source>
        <dbReference type="EMBL" id="TPG49581.1"/>
    </source>
</evidence>
<comment type="caution">
    <text evidence="2">The sequence shown here is derived from an EMBL/GenBank/DDBJ whole genome shotgun (WGS) entry which is preliminary data.</text>
</comment>
<keyword evidence="3" id="KW-1185">Reference proteome</keyword>
<dbReference type="GO" id="GO:0016740">
    <property type="term" value="F:transferase activity"/>
    <property type="evidence" value="ECO:0007669"/>
    <property type="project" value="UniProtKB-KW"/>
</dbReference>
<sequence>MPAPQEAHFGNDLSSNYPDVSVVIPAYNAAKTIGNTIETVLAQTVPAKEIIVVDDGSADDTAMVAEGYGPFVKVIRKQNGGPASARNLGVRQAAGEWIALLDADDLWAPDKLERQLRLVADPEVGLVHTLTDGQRAQVPTTLSFEQLWDRNWIVNSTVLLRKKAFENLGGFDETRDLISVEDYNFWLRLAASGWKILLCPEPLTQYTRGIGISSDTPRFYKAALCNINLLADNLSLPKRLVKRRISNIHAEFGRTALYNRNNLLARELLIRSFINYPSPQGFLLIGAACLPAYVLDLKRRARTLLSIIVSKTPMRSRTLKEFP</sequence>